<sequence length="671" mass="74293">LQCTEEQLAFVEGHRLRQMLRGVNAIGASEPVALAFENLYEDLAPVRFACDVLFWRLERPLVDAAKHSSALLPLEPETDPKDLAAARELFEILDQDGSGTLDRDELLSHALLRSLGHCDGCTCEGIHNCRSVDRFMQELDSDGDGSITFLEFMLSASRVLFGGRSMAEAGPDVIEALLIERGQKETAKDLERRFQDILSTVRSWEDTEVSKKVLQENSSRSRVLAGLLAGAKIPDLATALQVMYVDYFPLRVGGDLIFKIAKKHMSDRVDTNRIFQNRMNAAMLPTLAQRFSRLSKAQRWAEALQIFAELQRAEPRQERLQWARSSLITACGNAKQWPLSLQLLSDASPDADEGCRSAAIAACAKGMQWEKALMVFSDSPEVSTVSYNATISACSRCTQWPAALQLFEEAQAAGKADRLTFNATMASCGKGQQWQQASQIFAEMQHSWAPDKVSYGSLVVACEKASEWAKALQLFGQMKKSHVDAITCATLISACERGRRWEEALFFLRIMLRDGMQPTQVVHGVVIGACIKSQQLKEGLSLYHSMLHDKVTPHEITSSSLVVALSGQWQWQEALRLALQSSLTPAALIASVTAAEILTMWQDAIWLVDRFRSSSTSPPLLALTAAASCATSSHSDKLLKEVDAELRRSEILVEHNQAITAAERSRWSSGW</sequence>
<keyword evidence="1" id="KW-0677">Repeat</keyword>
<feature type="repeat" description="PPR" evidence="3">
    <location>
        <begin position="484"/>
        <end position="518"/>
    </location>
</feature>
<feature type="repeat" description="PPR" evidence="3">
    <location>
        <begin position="383"/>
        <end position="417"/>
    </location>
</feature>
<feature type="repeat" description="PPR" evidence="3">
    <location>
        <begin position="451"/>
        <end position="481"/>
    </location>
</feature>
<dbReference type="PROSITE" id="PS00018">
    <property type="entry name" value="EF_HAND_1"/>
    <property type="match status" value="2"/>
</dbReference>
<feature type="non-terminal residue" evidence="5">
    <location>
        <position position="671"/>
    </location>
</feature>
<dbReference type="AlphaFoldDB" id="A0A9P1CIM9"/>
<reference evidence="6" key="2">
    <citation type="submission" date="2024-04" db="EMBL/GenBank/DDBJ databases">
        <authorList>
            <person name="Chen Y."/>
            <person name="Shah S."/>
            <person name="Dougan E. K."/>
            <person name="Thang M."/>
            <person name="Chan C."/>
        </authorList>
    </citation>
    <scope>NUCLEOTIDE SEQUENCE [LARGE SCALE GENOMIC DNA]</scope>
</reference>
<dbReference type="EMBL" id="CAMXCT020001526">
    <property type="protein sequence ID" value="CAL1144271.1"/>
    <property type="molecule type" value="Genomic_DNA"/>
</dbReference>
<proteinExistence type="predicted"/>
<evidence type="ECO:0000256" key="3">
    <source>
        <dbReference type="PROSITE-ProRule" id="PRU00708"/>
    </source>
</evidence>
<dbReference type="PROSITE" id="PS51375">
    <property type="entry name" value="PPR"/>
    <property type="match status" value="3"/>
</dbReference>
<evidence type="ECO:0000313" key="8">
    <source>
        <dbReference type="Proteomes" id="UP001152797"/>
    </source>
</evidence>
<evidence type="ECO:0000313" key="6">
    <source>
        <dbReference type="EMBL" id="CAL1144271.1"/>
    </source>
</evidence>
<evidence type="ECO:0000256" key="2">
    <source>
        <dbReference type="ARBA" id="ARBA00022837"/>
    </source>
</evidence>
<name>A0A9P1CIM9_9DINO</name>
<dbReference type="Pfam" id="PF01535">
    <property type="entry name" value="PPR"/>
    <property type="match status" value="4"/>
</dbReference>
<accession>A0A9P1CIM9</accession>
<evidence type="ECO:0000313" key="5">
    <source>
        <dbReference type="EMBL" id="CAI3990896.1"/>
    </source>
</evidence>
<protein>
    <submittedName>
        <fullName evidence="7">EF-hand domain-containing protein</fullName>
    </submittedName>
</protein>
<dbReference type="InterPro" id="IPR002048">
    <property type="entry name" value="EF_hand_dom"/>
</dbReference>
<dbReference type="InterPro" id="IPR011992">
    <property type="entry name" value="EF-hand-dom_pair"/>
</dbReference>
<dbReference type="InterPro" id="IPR011990">
    <property type="entry name" value="TPR-like_helical_dom_sf"/>
</dbReference>
<dbReference type="InterPro" id="IPR018247">
    <property type="entry name" value="EF_Hand_1_Ca_BS"/>
</dbReference>
<dbReference type="Pfam" id="PF13499">
    <property type="entry name" value="EF-hand_7"/>
    <property type="match status" value="1"/>
</dbReference>
<gene>
    <name evidence="5" type="ORF">C1SCF055_LOCUS17846</name>
</gene>
<dbReference type="InterPro" id="IPR002885">
    <property type="entry name" value="PPR_rpt"/>
</dbReference>
<dbReference type="Gene3D" id="1.25.40.10">
    <property type="entry name" value="Tetratricopeptide repeat domain"/>
    <property type="match status" value="2"/>
</dbReference>
<dbReference type="Gene3D" id="1.10.238.10">
    <property type="entry name" value="EF-hand"/>
    <property type="match status" value="1"/>
</dbReference>
<evidence type="ECO:0000259" key="4">
    <source>
        <dbReference type="PROSITE" id="PS50222"/>
    </source>
</evidence>
<keyword evidence="8" id="KW-1185">Reference proteome</keyword>
<dbReference type="NCBIfam" id="TIGR00756">
    <property type="entry name" value="PPR"/>
    <property type="match status" value="2"/>
</dbReference>
<dbReference type="PANTHER" id="PTHR47447:SF17">
    <property type="entry name" value="OS12G0638900 PROTEIN"/>
    <property type="match status" value="1"/>
</dbReference>
<feature type="domain" description="EF-hand" evidence="4">
    <location>
        <begin position="127"/>
        <end position="162"/>
    </location>
</feature>
<comment type="caution">
    <text evidence="5">The sequence shown here is derived from an EMBL/GenBank/DDBJ whole genome shotgun (WGS) entry which is preliminary data.</text>
</comment>
<dbReference type="OrthoDB" id="425155at2759"/>
<dbReference type="EMBL" id="CAMXCT030001526">
    <property type="protein sequence ID" value="CAL4778208.1"/>
    <property type="molecule type" value="Genomic_DNA"/>
</dbReference>
<organism evidence="5">
    <name type="scientific">Cladocopium goreaui</name>
    <dbReference type="NCBI Taxonomy" id="2562237"/>
    <lineage>
        <taxon>Eukaryota</taxon>
        <taxon>Sar</taxon>
        <taxon>Alveolata</taxon>
        <taxon>Dinophyceae</taxon>
        <taxon>Suessiales</taxon>
        <taxon>Symbiodiniaceae</taxon>
        <taxon>Cladocopium</taxon>
    </lineage>
</organism>
<feature type="domain" description="EF-hand" evidence="4">
    <location>
        <begin position="81"/>
        <end position="116"/>
    </location>
</feature>
<dbReference type="SUPFAM" id="SSF47473">
    <property type="entry name" value="EF-hand"/>
    <property type="match status" value="1"/>
</dbReference>
<reference evidence="5" key="1">
    <citation type="submission" date="2022-10" db="EMBL/GenBank/DDBJ databases">
        <authorList>
            <person name="Chen Y."/>
            <person name="Dougan E. K."/>
            <person name="Chan C."/>
            <person name="Rhodes N."/>
            <person name="Thang M."/>
        </authorList>
    </citation>
    <scope>NUCLEOTIDE SEQUENCE</scope>
</reference>
<evidence type="ECO:0000313" key="7">
    <source>
        <dbReference type="EMBL" id="CAL4778208.1"/>
    </source>
</evidence>
<dbReference type="SMART" id="SM00054">
    <property type="entry name" value="EFh"/>
    <property type="match status" value="2"/>
</dbReference>
<dbReference type="EMBL" id="CAMXCT010001526">
    <property type="protein sequence ID" value="CAI3990896.1"/>
    <property type="molecule type" value="Genomic_DNA"/>
</dbReference>
<dbReference type="GO" id="GO:0005509">
    <property type="term" value="F:calcium ion binding"/>
    <property type="evidence" value="ECO:0007669"/>
    <property type="project" value="InterPro"/>
</dbReference>
<keyword evidence="2" id="KW-0106">Calcium</keyword>
<dbReference type="PROSITE" id="PS50222">
    <property type="entry name" value="EF_HAND_2"/>
    <property type="match status" value="2"/>
</dbReference>
<dbReference type="CDD" id="cd00051">
    <property type="entry name" value="EFh"/>
    <property type="match status" value="1"/>
</dbReference>
<dbReference type="Proteomes" id="UP001152797">
    <property type="component" value="Unassembled WGS sequence"/>
</dbReference>
<dbReference type="PANTHER" id="PTHR47447">
    <property type="entry name" value="OS03G0856100 PROTEIN"/>
    <property type="match status" value="1"/>
</dbReference>
<evidence type="ECO:0000256" key="1">
    <source>
        <dbReference type="ARBA" id="ARBA00022737"/>
    </source>
</evidence>